<dbReference type="PROSITE" id="PS50404">
    <property type="entry name" value="GST_NTER"/>
    <property type="match status" value="1"/>
</dbReference>
<dbReference type="CDD" id="cd03056">
    <property type="entry name" value="GST_N_4"/>
    <property type="match status" value="1"/>
</dbReference>
<reference evidence="3" key="1">
    <citation type="submission" date="2021-12" db="EMBL/GenBank/DDBJ databases">
        <title>Enterovibrio ZSDZ35 sp. nov. and Enterovibrio ZSDZ42 sp. nov., isolated from coastal seawater in Qingdao.</title>
        <authorList>
            <person name="Zhang P."/>
        </authorList>
    </citation>
    <scope>NUCLEOTIDE SEQUENCE</scope>
    <source>
        <strain evidence="3">ZSDZ42</strain>
    </source>
</reference>
<dbReference type="InterPro" id="IPR040079">
    <property type="entry name" value="Glutathione_S-Trfase"/>
</dbReference>
<dbReference type="Gene3D" id="3.40.30.10">
    <property type="entry name" value="Glutaredoxin"/>
    <property type="match status" value="1"/>
</dbReference>
<dbReference type="InterPro" id="IPR010987">
    <property type="entry name" value="Glutathione-S-Trfase_C-like"/>
</dbReference>
<dbReference type="SFLD" id="SFLDS00019">
    <property type="entry name" value="Glutathione_Transferase_(cytos"/>
    <property type="match status" value="1"/>
</dbReference>
<dbReference type="SFLD" id="SFLDG00358">
    <property type="entry name" value="Main_(cytGST)"/>
    <property type="match status" value="1"/>
</dbReference>
<keyword evidence="4" id="KW-1185">Reference proteome</keyword>
<dbReference type="EMBL" id="JAJUBC010000015">
    <property type="protein sequence ID" value="MDD1794210.1"/>
    <property type="molecule type" value="Genomic_DNA"/>
</dbReference>
<gene>
    <name evidence="3" type="ORF">LRP50_13800</name>
</gene>
<proteinExistence type="predicted"/>
<organism evidence="3 4">
    <name type="scientific">Enterovibrio gelatinilyticus</name>
    <dbReference type="NCBI Taxonomy" id="2899819"/>
    <lineage>
        <taxon>Bacteria</taxon>
        <taxon>Pseudomonadati</taxon>
        <taxon>Pseudomonadota</taxon>
        <taxon>Gammaproteobacteria</taxon>
        <taxon>Vibrionales</taxon>
        <taxon>Vibrionaceae</taxon>
        <taxon>Enterovibrio</taxon>
    </lineage>
</organism>
<dbReference type="Proteomes" id="UP001149400">
    <property type="component" value="Unassembled WGS sequence"/>
</dbReference>
<accession>A0ABT5R1R4</accession>
<dbReference type="Pfam" id="PF00043">
    <property type="entry name" value="GST_C"/>
    <property type="match status" value="1"/>
</dbReference>
<dbReference type="InterPro" id="IPR036282">
    <property type="entry name" value="Glutathione-S-Trfase_C_sf"/>
</dbReference>
<evidence type="ECO:0000259" key="1">
    <source>
        <dbReference type="PROSITE" id="PS50404"/>
    </source>
</evidence>
<feature type="domain" description="GST N-terminal" evidence="1">
    <location>
        <begin position="1"/>
        <end position="80"/>
    </location>
</feature>
<dbReference type="Gene3D" id="1.20.1050.10">
    <property type="match status" value="1"/>
</dbReference>
<dbReference type="InterPro" id="IPR004045">
    <property type="entry name" value="Glutathione_S-Trfase_N"/>
</dbReference>
<dbReference type="SUPFAM" id="SSF52833">
    <property type="entry name" value="Thioredoxin-like"/>
    <property type="match status" value="1"/>
</dbReference>
<dbReference type="PROSITE" id="PS50405">
    <property type="entry name" value="GST_CTER"/>
    <property type="match status" value="1"/>
</dbReference>
<evidence type="ECO:0000259" key="2">
    <source>
        <dbReference type="PROSITE" id="PS50405"/>
    </source>
</evidence>
<dbReference type="RefSeq" id="WP_274165044.1">
    <property type="nucleotide sequence ID" value="NZ_JAJUBC010000015.1"/>
</dbReference>
<dbReference type="PANTHER" id="PTHR44051">
    <property type="entry name" value="GLUTATHIONE S-TRANSFERASE-RELATED"/>
    <property type="match status" value="1"/>
</dbReference>
<name>A0ABT5R1R4_9GAMM</name>
<dbReference type="InterPro" id="IPR036249">
    <property type="entry name" value="Thioredoxin-like_sf"/>
</dbReference>
<dbReference type="Pfam" id="PF13417">
    <property type="entry name" value="GST_N_3"/>
    <property type="match status" value="1"/>
</dbReference>
<sequence length="198" mass="22492">MKLYDLELSGNCYKVRLFCALNQIPLEICPVDYLAGEHKSTAYLALNPLGEIPLLADDGFLIRDSQAILIYLAQKYQLIQWWPQDPKHQGLVSQWLSFAANDIARGPNDARLHDLFGIELDVASARHKARSCAKILDEHLHMHHWLVGDTPTLADIACYPYMALMHQGGVRGEAYPHLTRWMNEMKHLDGFITMPGIE</sequence>
<dbReference type="InterPro" id="IPR004046">
    <property type="entry name" value="GST_C"/>
</dbReference>
<evidence type="ECO:0000313" key="4">
    <source>
        <dbReference type="Proteomes" id="UP001149400"/>
    </source>
</evidence>
<dbReference type="SUPFAM" id="SSF47616">
    <property type="entry name" value="GST C-terminal domain-like"/>
    <property type="match status" value="1"/>
</dbReference>
<feature type="domain" description="GST C-terminal" evidence="2">
    <location>
        <begin position="85"/>
        <end position="198"/>
    </location>
</feature>
<comment type="caution">
    <text evidence="3">The sequence shown here is derived from an EMBL/GenBank/DDBJ whole genome shotgun (WGS) entry which is preliminary data.</text>
</comment>
<evidence type="ECO:0000313" key="3">
    <source>
        <dbReference type="EMBL" id="MDD1794210.1"/>
    </source>
</evidence>
<protein>
    <submittedName>
        <fullName evidence="3">Glutathione S-transferase family protein</fullName>
    </submittedName>
</protein>
<dbReference type="PANTHER" id="PTHR44051:SF2">
    <property type="entry name" value="HYPOTHETICAL GLUTATHIONE S-TRANSFERASE LIKE PROTEIN"/>
    <property type="match status" value="1"/>
</dbReference>